<dbReference type="InterPro" id="IPR036983">
    <property type="entry name" value="AIM24_sf"/>
</dbReference>
<dbReference type="InterPro" id="IPR016031">
    <property type="entry name" value="Trp_RNA-bd_attenuator-like_dom"/>
</dbReference>
<dbReference type="RefSeq" id="WP_002998389.1">
    <property type="nucleotide sequence ID" value="NZ_CP068082.1"/>
</dbReference>
<protein>
    <submittedName>
        <fullName evidence="1">Protein of uncharacterized function DUF124</fullName>
    </submittedName>
</protein>
<proteinExistence type="predicted"/>
<dbReference type="Gene3D" id="3.60.160.10">
    <property type="entry name" value="Mitochondrial biogenesis AIM24"/>
    <property type="match status" value="1"/>
</dbReference>
<name>A0A380CAF2_SPHSI</name>
<dbReference type="Proteomes" id="UP000254893">
    <property type="component" value="Unassembled WGS sequence"/>
</dbReference>
<accession>A0A380CAF2</accession>
<dbReference type="InterPro" id="IPR002838">
    <property type="entry name" value="AIM24"/>
</dbReference>
<evidence type="ECO:0000313" key="1">
    <source>
        <dbReference type="EMBL" id="SUJ15154.1"/>
    </source>
</evidence>
<dbReference type="Pfam" id="PF01987">
    <property type="entry name" value="AIM24"/>
    <property type="match status" value="1"/>
</dbReference>
<gene>
    <name evidence="1" type="ORF">NCTC11388_02443</name>
</gene>
<dbReference type="PANTHER" id="PTHR38074">
    <property type="entry name" value="ALTERED INHERITANCE OF MITOCHONDRIA PROTEIN 24, MITOCHONDRIAL"/>
    <property type="match status" value="1"/>
</dbReference>
<dbReference type="SUPFAM" id="SSF51219">
    <property type="entry name" value="TRAP-like"/>
    <property type="match status" value="1"/>
</dbReference>
<dbReference type="GeneID" id="95428885"/>
<evidence type="ECO:0000313" key="2">
    <source>
        <dbReference type="Proteomes" id="UP000254893"/>
    </source>
</evidence>
<sequence length="230" mass="25285">MSEFSLQSFIAKTRQDDSEHDYFELEKAQMLEINLNNQSVWTKNGSMVGYVGTIKFEREGMLSGGIGNFLKKTLTGEGAKLMKAQGTGRLYVADSGKKVQILQLNNESICVNGNDILAHDQSIKNEITMLKSIAGMLSGGLFQVRLTGSGYVAITTHGDPLTLMVTPGNPVFTDPNATVAWAGHLKPELKSNVSFKSILGRGSGEEFQMMFQGEGWVLIQPYEEVYFQQS</sequence>
<dbReference type="PANTHER" id="PTHR38074:SF1">
    <property type="entry name" value="ALTERED INHERITANCE OF MITOCHONDRIA PROTEIN 24, MITOCHONDRIAL"/>
    <property type="match status" value="1"/>
</dbReference>
<organism evidence="1 2">
    <name type="scientific">Sphingobacterium spiritivorum</name>
    <name type="common">Flavobacterium spiritivorum</name>
    <dbReference type="NCBI Taxonomy" id="258"/>
    <lineage>
        <taxon>Bacteria</taxon>
        <taxon>Pseudomonadati</taxon>
        <taxon>Bacteroidota</taxon>
        <taxon>Sphingobacteriia</taxon>
        <taxon>Sphingobacteriales</taxon>
        <taxon>Sphingobacteriaceae</taxon>
        <taxon>Sphingobacterium</taxon>
    </lineage>
</organism>
<dbReference type="AlphaFoldDB" id="A0A380CAF2"/>
<dbReference type="EMBL" id="UGYW01000002">
    <property type="protein sequence ID" value="SUJ15154.1"/>
    <property type="molecule type" value="Genomic_DNA"/>
</dbReference>
<reference evidence="1 2" key="1">
    <citation type="submission" date="2018-06" db="EMBL/GenBank/DDBJ databases">
        <authorList>
            <consortium name="Pathogen Informatics"/>
            <person name="Doyle S."/>
        </authorList>
    </citation>
    <scope>NUCLEOTIDE SEQUENCE [LARGE SCALE GENOMIC DNA]</scope>
    <source>
        <strain evidence="1 2">NCTC11388</strain>
    </source>
</reference>